<sequence>MAKLRRRLTQDDVAMIEKIDDVTRTCFARDPDRPDNQFFKPRGRMPVELRRAKQRMRTARWRADMDRRKSPTIDEVGRALVEALVTSDRERLMDRSGAEFDLVKRALVSLRDRGYSVEETLETLRRRRNGLVHPGDRLDEDSESTGGAMLF</sequence>
<dbReference type="Proteomes" id="UP000594015">
    <property type="component" value="Chromosome"/>
</dbReference>
<dbReference type="RefSeq" id="WP_092216782.1">
    <property type="nucleotide sequence ID" value="NZ_CP030050.1"/>
</dbReference>
<reference evidence="2 3" key="1">
    <citation type="submission" date="2018-06" db="EMBL/GenBank/DDBJ databases">
        <title>Comparative genomics of Bradyrhizobium nodulating Arachidis hypogaea.</title>
        <authorList>
            <person name="Li Y."/>
        </authorList>
    </citation>
    <scope>NUCLEOTIDE SEQUENCE [LARGE SCALE GENOMIC DNA]</scope>
    <source>
        <strain evidence="2 3">CCBAU 051107</strain>
    </source>
</reference>
<name>A0AAE7TG30_9BRAD</name>
<evidence type="ECO:0000313" key="2">
    <source>
        <dbReference type="EMBL" id="QOZ66341.1"/>
    </source>
</evidence>
<accession>A0AAE7TG30</accession>
<proteinExistence type="predicted"/>
<evidence type="ECO:0000313" key="3">
    <source>
        <dbReference type="Proteomes" id="UP000594015"/>
    </source>
</evidence>
<organism evidence="2 3">
    <name type="scientific">Bradyrhizobium arachidis</name>
    <dbReference type="NCBI Taxonomy" id="858423"/>
    <lineage>
        <taxon>Bacteria</taxon>
        <taxon>Pseudomonadati</taxon>
        <taxon>Pseudomonadota</taxon>
        <taxon>Alphaproteobacteria</taxon>
        <taxon>Hyphomicrobiales</taxon>
        <taxon>Nitrobacteraceae</taxon>
        <taxon>Bradyrhizobium</taxon>
    </lineage>
</organism>
<evidence type="ECO:0000256" key="1">
    <source>
        <dbReference type="SAM" id="MobiDB-lite"/>
    </source>
</evidence>
<dbReference type="KEGG" id="barh:WN72_07900"/>
<gene>
    <name evidence="2" type="ORF">WN72_07900</name>
</gene>
<dbReference type="AlphaFoldDB" id="A0AAE7TG30"/>
<protein>
    <submittedName>
        <fullName evidence="2">Uncharacterized protein</fullName>
    </submittedName>
</protein>
<dbReference type="EMBL" id="CP030050">
    <property type="protein sequence ID" value="QOZ66341.1"/>
    <property type="molecule type" value="Genomic_DNA"/>
</dbReference>
<feature type="region of interest" description="Disordered" evidence="1">
    <location>
        <begin position="131"/>
        <end position="151"/>
    </location>
</feature>